<organism evidence="13 14">
    <name type="scientific">Fructilactobacillus cliffordii</name>
    <dbReference type="NCBI Taxonomy" id="2940299"/>
    <lineage>
        <taxon>Bacteria</taxon>
        <taxon>Bacillati</taxon>
        <taxon>Bacillota</taxon>
        <taxon>Bacilli</taxon>
        <taxon>Lactobacillales</taxon>
        <taxon>Lactobacillaceae</taxon>
        <taxon>Fructilactobacillus</taxon>
    </lineage>
</organism>
<comment type="pathway">
    <text evidence="3 11">Carbohydrate metabolism; galactose metabolism.</text>
</comment>
<evidence type="ECO:0000313" key="14">
    <source>
        <dbReference type="Proteomes" id="UP001055911"/>
    </source>
</evidence>
<dbReference type="Proteomes" id="UP001055911">
    <property type="component" value="Chromosome"/>
</dbReference>
<evidence type="ECO:0000256" key="5">
    <source>
        <dbReference type="ARBA" id="ARBA00013189"/>
    </source>
</evidence>
<dbReference type="EMBL" id="CP097119">
    <property type="protein sequence ID" value="USS88896.1"/>
    <property type="molecule type" value="Genomic_DNA"/>
</dbReference>
<keyword evidence="10 11" id="KW-0119">Carbohydrate metabolism</keyword>
<name>A0A9Q9E069_9LACO</name>
<dbReference type="SUPFAM" id="SSF51735">
    <property type="entry name" value="NAD(P)-binding Rossmann-fold domains"/>
    <property type="match status" value="1"/>
</dbReference>
<dbReference type="PANTHER" id="PTHR43725">
    <property type="entry name" value="UDP-GLUCOSE 4-EPIMERASE"/>
    <property type="match status" value="1"/>
</dbReference>
<comment type="subunit">
    <text evidence="11">Homodimer.</text>
</comment>
<keyword evidence="7 11" id="KW-0520">NAD</keyword>
<comment type="cofactor">
    <cofactor evidence="2 11">
        <name>NAD(+)</name>
        <dbReference type="ChEBI" id="CHEBI:57540"/>
    </cofactor>
</comment>
<keyword evidence="8" id="KW-0299">Galactose metabolism</keyword>
<evidence type="ECO:0000313" key="13">
    <source>
        <dbReference type="EMBL" id="USS88896.1"/>
    </source>
</evidence>
<dbReference type="Pfam" id="PF01370">
    <property type="entry name" value="Epimerase"/>
    <property type="match status" value="1"/>
</dbReference>
<proteinExistence type="inferred from homology"/>
<dbReference type="AlphaFoldDB" id="A0A9Q9E069"/>
<comment type="similarity">
    <text evidence="4 11">Belongs to the NAD(P)-dependent epimerase/dehydratase family.</text>
</comment>
<evidence type="ECO:0000256" key="3">
    <source>
        <dbReference type="ARBA" id="ARBA00004947"/>
    </source>
</evidence>
<reference evidence="13" key="1">
    <citation type="submission" date="2022-05" db="EMBL/GenBank/DDBJ databases">
        <authorList>
            <person name="Oliphant S.A."/>
            <person name="Watson-Haigh N.S."/>
            <person name="Sumby K.M."/>
            <person name="Gardner J.M."/>
            <person name="Jiranek V."/>
        </authorList>
    </citation>
    <scope>NUCLEOTIDE SEQUENCE</scope>
    <source>
        <strain evidence="13">KI4_B1</strain>
    </source>
</reference>
<feature type="domain" description="NAD-dependent epimerase/dehydratase" evidence="12">
    <location>
        <begin position="3"/>
        <end position="252"/>
    </location>
</feature>
<evidence type="ECO:0000256" key="10">
    <source>
        <dbReference type="ARBA" id="ARBA00023277"/>
    </source>
</evidence>
<dbReference type="RefSeq" id="WP_252766413.1">
    <property type="nucleotide sequence ID" value="NZ_CP097119.1"/>
</dbReference>
<dbReference type="CDD" id="cd05247">
    <property type="entry name" value="UDP_G4E_1_SDR_e"/>
    <property type="match status" value="1"/>
</dbReference>
<dbReference type="InterPro" id="IPR036291">
    <property type="entry name" value="NAD(P)-bd_dom_sf"/>
</dbReference>
<evidence type="ECO:0000256" key="6">
    <source>
        <dbReference type="ARBA" id="ARBA00018569"/>
    </source>
</evidence>
<protein>
    <recommendedName>
        <fullName evidence="6 11">UDP-glucose 4-epimerase</fullName>
        <ecNumber evidence="5 11">5.1.3.2</ecNumber>
    </recommendedName>
</protein>
<dbReference type="Gene3D" id="3.40.50.720">
    <property type="entry name" value="NAD(P)-binding Rossmann-like Domain"/>
    <property type="match status" value="1"/>
</dbReference>
<sequence>MAVLVAGGAGYIGSHMVDRLIEKGYDVVVADNLSTGHRAAVHPQARFYEGDTRDAQFLDDLFAKEDIEAVIHMDAFSLVPESMKKPLKYFDNNVIGMIVLLEAMQRAGVKYVVFSSTAATYGNPERIPIHEADRKEPINSYGESKLMMEHIMKWVEQADGIHSVALRYFNAAGAKADGSIGEDHHPETHLIPIVLKVAAGQQDRLKIFGDDYDTTDGTNVRDYIHILDLADAHILAMEYLKQGHPSDVFNLGSSTGFSNREILEAARKVTGKEIPAEVAPRRGGDPDTLVADSSKAREVLGWNPQYDNIEDIIKTAWTWKQKHPNGYADRS</sequence>
<evidence type="ECO:0000256" key="8">
    <source>
        <dbReference type="ARBA" id="ARBA00023144"/>
    </source>
</evidence>
<dbReference type="NCBIfam" id="TIGR01179">
    <property type="entry name" value="galE"/>
    <property type="match status" value="1"/>
</dbReference>
<keyword evidence="14" id="KW-1185">Reference proteome</keyword>
<accession>A0A9Q9E069</accession>
<evidence type="ECO:0000256" key="7">
    <source>
        <dbReference type="ARBA" id="ARBA00023027"/>
    </source>
</evidence>
<evidence type="ECO:0000256" key="9">
    <source>
        <dbReference type="ARBA" id="ARBA00023235"/>
    </source>
</evidence>
<dbReference type="EC" id="5.1.3.2" evidence="5 11"/>
<dbReference type="GO" id="GO:0003978">
    <property type="term" value="F:UDP-glucose 4-epimerase activity"/>
    <property type="evidence" value="ECO:0007669"/>
    <property type="project" value="UniProtKB-UniRule"/>
</dbReference>
<dbReference type="InterPro" id="IPR005886">
    <property type="entry name" value="UDP_G4E"/>
</dbReference>
<keyword evidence="9 11" id="KW-0413">Isomerase</keyword>
<comment type="catalytic activity">
    <reaction evidence="1 11">
        <text>UDP-alpha-D-glucose = UDP-alpha-D-galactose</text>
        <dbReference type="Rhea" id="RHEA:22168"/>
        <dbReference type="ChEBI" id="CHEBI:58885"/>
        <dbReference type="ChEBI" id="CHEBI:66914"/>
        <dbReference type="EC" id="5.1.3.2"/>
    </reaction>
</comment>
<dbReference type="Gene3D" id="3.90.25.10">
    <property type="entry name" value="UDP-galactose 4-epimerase, domain 1"/>
    <property type="match status" value="1"/>
</dbReference>
<dbReference type="InterPro" id="IPR001509">
    <property type="entry name" value="Epimerase_deHydtase"/>
</dbReference>
<evidence type="ECO:0000256" key="4">
    <source>
        <dbReference type="ARBA" id="ARBA00007637"/>
    </source>
</evidence>
<dbReference type="GO" id="GO:0033499">
    <property type="term" value="P:galactose catabolic process via UDP-galactose, Leloir pathway"/>
    <property type="evidence" value="ECO:0007669"/>
    <property type="project" value="TreeGrafter"/>
</dbReference>
<gene>
    <name evidence="13" type="primary">galE</name>
    <name evidence="13" type="ORF">M3M40_05265</name>
</gene>
<evidence type="ECO:0000256" key="2">
    <source>
        <dbReference type="ARBA" id="ARBA00001911"/>
    </source>
</evidence>
<evidence type="ECO:0000259" key="12">
    <source>
        <dbReference type="Pfam" id="PF01370"/>
    </source>
</evidence>
<evidence type="ECO:0000256" key="11">
    <source>
        <dbReference type="RuleBase" id="RU366046"/>
    </source>
</evidence>
<evidence type="ECO:0000256" key="1">
    <source>
        <dbReference type="ARBA" id="ARBA00000083"/>
    </source>
</evidence>
<dbReference type="PANTHER" id="PTHR43725:SF53">
    <property type="entry name" value="UDP-ARABINOSE 4-EPIMERASE 1"/>
    <property type="match status" value="1"/>
</dbReference>